<reference evidence="1" key="1">
    <citation type="submission" date="2014-11" db="EMBL/GenBank/DDBJ databases">
        <authorList>
            <person name="Amaro Gonzalez C."/>
        </authorList>
    </citation>
    <scope>NUCLEOTIDE SEQUENCE</scope>
</reference>
<reference evidence="1" key="2">
    <citation type="journal article" date="2015" name="Fish Shellfish Immunol.">
        <title>Early steps in the European eel (Anguilla anguilla)-Vibrio vulnificus interaction in the gills: Role of the RtxA13 toxin.</title>
        <authorList>
            <person name="Callol A."/>
            <person name="Pajuelo D."/>
            <person name="Ebbesson L."/>
            <person name="Teles M."/>
            <person name="MacKenzie S."/>
            <person name="Amaro C."/>
        </authorList>
    </citation>
    <scope>NUCLEOTIDE SEQUENCE</scope>
</reference>
<proteinExistence type="predicted"/>
<accession>A0A0E9R680</accession>
<name>A0A0E9R680_ANGAN</name>
<dbReference type="AlphaFoldDB" id="A0A0E9R680"/>
<evidence type="ECO:0000313" key="1">
    <source>
        <dbReference type="EMBL" id="JAH24252.1"/>
    </source>
</evidence>
<protein>
    <submittedName>
        <fullName evidence="1">Uncharacterized protein</fullName>
    </submittedName>
</protein>
<sequence>MCVPACLAGAGGRGACVCLC</sequence>
<organism evidence="1">
    <name type="scientific">Anguilla anguilla</name>
    <name type="common">European freshwater eel</name>
    <name type="synonym">Muraena anguilla</name>
    <dbReference type="NCBI Taxonomy" id="7936"/>
    <lineage>
        <taxon>Eukaryota</taxon>
        <taxon>Metazoa</taxon>
        <taxon>Chordata</taxon>
        <taxon>Craniata</taxon>
        <taxon>Vertebrata</taxon>
        <taxon>Euteleostomi</taxon>
        <taxon>Actinopterygii</taxon>
        <taxon>Neopterygii</taxon>
        <taxon>Teleostei</taxon>
        <taxon>Anguilliformes</taxon>
        <taxon>Anguillidae</taxon>
        <taxon>Anguilla</taxon>
    </lineage>
</organism>
<dbReference type="EMBL" id="GBXM01084325">
    <property type="protein sequence ID" value="JAH24252.1"/>
    <property type="molecule type" value="Transcribed_RNA"/>
</dbReference>